<evidence type="ECO:0000313" key="2">
    <source>
        <dbReference type="RefSeq" id="XP_026549184.1"/>
    </source>
</evidence>
<dbReference type="GO" id="GO:0030425">
    <property type="term" value="C:dendrite"/>
    <property type="evidence" value="ECO:0007669"/>
    <property type="project" value="TreeGrafter"/>
</dbReference>
<gene>
    <name evidence="2" type="primary">LOC113431025</name>
</gene>
<dbReference type="GO" id="GO:0045202">
    <property type="term" value="C:synapse"/>
    <property type="evidence" value="ECO:0007669"/>
    <property type="project" value="TreeGrafter"/>
</dbReference>
<dbReference type="RefSeq" id="XP_026549184.1">
    <property type="nucleotide sequence ID" value="XM_026693399.1"/>
</dbReference>
<dbReference type="GO" id="GO:0007409">
    <property type="term" value="P:axonogenesis"/>
    <property type="evidence" value="ECO:0007669"/>
    <property type="project" value="TreeGrafter"/>
</dbReference>
<dbReference type="GO" id="GO:0005737">
    <property type="term" value="C:cytoplasm"/>
    <property type="evidence" value="ECO:0007669"/>
    <property type="project" value="TreeGrafter"/>
</dbReference>
<proteinExistence type="predicted"/>
<dbReference type="GO" id="GO:0007268">
    <property type="term" value="P:chemical synaptic transmission"/>
    <property type="evidence" value="ECO:0007669"/>
    <property type="project" value="TreeGrafter"/>
</dbReference>
<dbReference type="PANTHER" id="PTHR13650:SF0">
    <property type="entry name" value="SPATACSIN"/>
    <property type="match status" value="1"/>
</dbReference>
<dbReference type="Proteomes" id="UP000504612">
    <property type="component" value="Unplaced"/>
</dbReference>
<dbReference type="PANTHER" id="PTHR13650">
    <property type="entry name" value="SPATACSIN"/>
    <property type="match status" value="1"/>
</dbReference>
<accession>A0A6J1W9S4</accession>
<protein>
    <submittedName>
        <fullName evidence="2">Spatacsin-like</fullName>
    </submittedName>
</protein>
<feature type="non-terminal residue" evidence="2">
    <location>
        <position position="202"/>
    </location>
</feature>
<organism evidence="1 2">
    <name type="scientific">Notechis scutatus</name>
    <name type="common">mainland tiger snake</name>
    <dbReference type="NCBI Taxonomy" id="8663"/>
    <lineage>
        <taxon>Eukaryota</taxon>
        <taxon>Metazoa</taxon>
        <taxon>Chordata</taxon>
        <taxon>Craniata</taxon>
        <taxon>Vertebrata</taxon>
        <taxon>Euteleostomi</taxon>
        <taxon>Lepidosauria</taxon>
        <taxon>Squamata</taxon>
        <taxon>Bifurcata</taxon>
        <taxon>Unidentata</taxon>
        <taxon>Episquamata</taxon>
        <taxon>Toxicofera</taxon>
        <taxon>Serpentes</taxon>
        <taxon>Colubroidea</taxon>
        <taxon>Elapidae</taxon>
        <taxon>Hydrophiinae</taxon>
        <taxon>Notechis</taxon>
    </lineage>
</organism>
<dbReference type="GeneID" id="113431025"/>
<dbReference type="GO" id="GO:0048489">
    <property type="term" value="P:synaptic vesicle transport"/>
    <property type="evidence" value="ECO:0007669"/>
    <property type="project" value="TreeGrafter"/>
</dbReference>
<dbReference type="GO" id="GO:0030424">
    <property type="term" value="C:axon"/>
    <property type="evidence" value="ECO:0007669"/>
    <property type="project" value="TreeGrafter"/>
</dbReference>
<dbReference type="GO" id="GO:0008088">
    <property type="term" value="P:axo-dendritic transport"/>
    <property type="evidence" value="ECO:0007669"/>
    <property type="project" value="TreeGrafter"/>
</dbReference>
<dbReference type="KEGG" id="nss:113431025"/>
<name>A0A6J1W9S4_9SAUR</name>
<keyword evidence="1" id="KW-1185">Reference proteome</keyword>
<sequence length="202" mass="22941">MAVVVSRSNCVAAVDLNLYFREYPDHLFCKQSFENLPTQQLEGVNEDGLSSSSYSMKFLQPSFQTDSSRGKDNKSAEERRWKNIHLGDLEERGNLDCKHVTGSQVLFTASSESEGLTLVLWDLVTQDVTQSCVGKNSFFVEYTREEPLWLVLSETGLFLFLFGFTQEEFLNRLIIYGSASTVDSLCRLNRWGRCSIPVHALE</sequence>
<evidence type="ECO:0000313" key="1">
    <source>
        <dbReference type="Proteomes" id="UP000504612"/>
    </source>
</evidence>
<dbReference type="AlphaFoldDB" id="A0A6J1W9S4"/>
<dbReference type="InterPro" id="IPR028103">
    <property type="entry name" value="Spatacsin"/>
</dbReference>
<reference evidence="2" key="1">
    <citation type="submission" date="2025-08" db="UniProtKB">
        <authorList>
            <consortium name="RefSeq"/>
        </authorList>
    </citation>
    <scope>IDENTIFICATION</scope>
</reference>